<keyword evidence="7" id="KW-0479">Metal-binding</keyword>
<gene>
    <name evidence="14" type="ORF">TCIL3000_11_2770</name>
</gene>
<evidence type="ECO:0000256" key="9">
    <source>
        <dbReference type="ARBA" id="ARBA00022801"/>
    </source>
</evidence>
<keyword evidence="10" id="KW-0862">Zinc</keyword>
<comment type="catalytic activity">
    <reaction evidence="1">
        <text>Endonucleolytic cleavage of RNA, removing 5'-extranucleotides from tRNA precursor.</text>
        <dbReference type="EC" id="3.1.26.5"/>
    </reaction>
</comment>
<accession>G0UZR4</accession>
<evidence type="ECO:0000313" key="14">
    <source>
        <dbReference type="EMBL" id="CCC94883.1"/>
    </source>
</evidence>
<keyword evidence="11" id="KW-0460">Magnesium</keyword>
<sequence>MRALQTSSEVGVRLVGYEKMWRFLSCRAVVAGSATPVATPLRTGVKWRLRSSAPVEDLQRRVGQLVGMGDVDEAVKVIRAGLSRSVFSMKALANTLFLCERTKREALATELIEQVHMSGLVQSWDDESVLAVALRLRCTAGDAKGAMQIFSYIVSHKFLRLRSVSAFLHLCCTRRDRQMAFAVYDEALRQGIELRVEDYHALGRLCVDVGEPISTLHRLLREMQGHMDSVSETMVEEVIRPWATRGGLRVVDVTFPNNDTTLSAGMCCNCSRNLSGHRFTAVQKSSLIGDVVKVATSSGRKDSARAWVAFEAWRRFVSAYGSRIDVLIDGANLGYYGLSSWYSIAKRELLMKRGRRAGEIQPQELELSKRGFVDVSVSFELIGLAVNEARRRGLRPLVILHSRHCEPKNMTAESEALVAEWRRDGVLYCTPNGLNDDLCWLYAALELTTPTDAAAAAGAAKTVWVLTNDLMRDHHFKLLSPRYFVRWRDRHRIAFKCERKDGRTLLHWEMPAPYARCIQEPSHLNWHIPVGEPCCEAKGEGDVSRADTEAAGEATRQDYPPRQSCAWTAGGFQTPQRWLCVC</sequence>
<evidence type="ECO:0000256" key="2">
    <source>
        <dbReference type="ARBA" id="ARBA00001946"/>
    </source>
</evidence>
<dbReference type="PANTHER" id="PTHR13547">
    <property type="match status" value="1"/>
</dbReference>
<evidence type="ECO:0000256" key="5">
    <source>
        <dbReference type="ARBA" id="ARBA00022694"/>
    </source>
</evidence>
<dbReference type="EC" id="3.1.26.5" evidence="4"/>
<dbReference type="EMBL" id="HE575324">
    <property type="protein sequence ID" value="CCC94883.1"/>
    <property type="molecule type" value="Genomic_DNA"/>
</dbReference>
<keyword evidence="9" id="KW-0378">Hydrolase</keyword>
<proteinExistence type="inferred from homology"/>
<dbReference type="GO" id="GO:0001682">
    <property type="term" value="P:tRNA 5'-leader removal"/>
    <property type="evidence" value="ECO:0007669"/>
    <property type="project" value="TreeGrafter"/>
</dbReference>
<evidence type="ECO:0000256" key="8">
    <source>
        <dbReference type="ARBA" id="ARBA00022737"/>
    </source>
</evidence>
<evidence type="ECO:0000259" key="12">
    <source>
        <dbReference type="Pfam" id="PF16953"/>
    </source>
</evidence>
<dbReference type="InterPro" id="IPR031595">
    <property type="entry name" value="PRORP_C"/>
</dbReference>
<dbReference type="InterPro" id="IPR011990">
    <property type="entry name" value="TPR-like_helical_dom_sf"/>
</dbReference>
<dbReference type="InterPro" id="IPR033443">
    <property type="entry name" value="PROP1-like_PPR_dom"/>
</dbReference>
<evidence type="ECO:0000256" key="7">
    <source>
        <dbReference type="ARBA" id="ARBA00022723"/>
    </source>
</evidence>
<evidence type="ECO:0000256" key="3">
    <source>
        <dbReference type="ARBA" id="ARBA00007626"/>
    </source>
</evidence>
<organism evidence="14">
    <name type="scientific">Trypanosoma congolense (strain IL3000)</name>
    <dbReference type="NCBI Taxonomy" id="1068625"/>
    <lineage>
        <taxon>Eukaryota</taxon>
        <taxon>Discoba</taxon>
        <taxon>Euglenozoa</taxon>
        <taxon>Kinetoplastea</taxon>
        <taxon>Metakinetoplastina</taxon>
        <taxon>Trypanosomatida</taxon>
        <taxon>Trypanosomatidae</taxon>
        <taxon>Trypanosoma</taxon>
        <taxon>Nannomonas</taxon>
    </lineage>
</organism>
<dbReference type="GO" id="GO:0046872">
    <property type="term" value="F:metal ion binding"/>
    <property type="evidence" value="ECO:0007669"/>
    <property type="project" value="UniProtKB-KW"/>
</dbReference>
<keyword evidence="5" id="KW-0819">tRNA processing</keyword>
<dbReference type="PANTHER" id="PTHR13547:SF19">
    <property type="entry name" value="RIBONUCLEASE P"/>
    <property type="match status" value="1"/>
</dbReference>
<keyword evidence="8" id="KW-0677">Repeat</keyword>
<dbReference type="Pfam" id="PF16953">
    <property type="entry name" value="PRORP"/>
    <property type="match status" value="1"/>
</dbReference>
<dbReference type="Gene3D" id="1.25.40.10">
    <property type="entry name" value="Tetratricopeptide repeat domain"/>
    <property type="match status" value="1"/>
</dbReference>
<keyword evidence="6" id="KW-0540">Nuclease</keyword>
<comment type="similarity">
    <text evidence="3">Belongs to the PPR family. P subfamily.</text>
</comment>
<evidence type="ECO:0000256" key="11">
    <source>
        <dbReference type="ARBA" id="ARBA00022842"/>
    </source>
</evidence>
<evidence type="ECO:0000256" key="10">
    <source>
        <dbReference type="ARBA" id="ARBA00022833"/>
    </source>
</evidence>
<evidence type="ECO:0000256" key="1">
    <source>
        <dbReference type="ARBA" id="ARBA00000928"/>
    </source>
</evidence>
<evidence type="ECO:0000256" key="6">
    <source>
        <dbReference type="ARBA" id="ARBA00022722"/>
    </source>
</evidence>
<feature type="domain" description="PRORP" evidence="12">
    <location>
        <begin position="385"/>
        <end position="534"/>
    </location>
</feature>
<dbReference type="AlphaFoldDB" id="G0UZR4"/>
<dbReference type="Gene3D" id="3.40.50.11980">
    <property type="match status" value="1"/>
</dbReference>
<dbReference type="VEuPathDB" id="TriTrypDB:TcIL3000.11.2770"/>
<name>G0UZR4_TRYCI</name>
<dbReference type="Pfam" id="PF17177">
    <property type="entry name" value="PPR_long"/>
    <property type="match status" value="1"/>
</dbReference>
<comment type="cofactor">
    <cofactor evidence="2">
        <name>Mg(2+)</name>
        <dbReference type="ChEBI" id="CHEBI:18420"/>
    </cofactor>
</comment>
<reference evidence="14" key="1">
    <citation type="journal article" date="2012" name="Proc. Natl. Acad. Sci. U.S.A.">
        <title>Antigenic diversity is generated by distinct evolutionary mechanisms in African trypanosome species.</title>
        <authorList>
            <person name="Jackson A.P."/>
            <person name="Berry A."/>
            <person name="Aslett M."/>
            <person name="Allison H.C."/>
            <person name="Burton P."/>
            <person name="Vavrova-Anderson J."/>
            <person name="Brown R."/>
            <person name="Browne H."/>
            <person name="Corton N."/>
            <person name="Hauser H."/>
            <person name="Gamble J."/>
            <person name="Gilderthorp R."/>
            <person name="Marcello L."/>
            <person name="McQuillan J."/>
            <person name="Otto T.D."/>
            <person name="Quail M.A."/>
            <person name="Sanders M.J."/>
            <person name="van Tonder A."/>
            <person name="Ginger M.L."/>
            <person name="Field M.C."/>
            <person name="Barry J.D."/>
            <person name="Hertz-Fowler C."/>
            <person name="Berriman M."/>
        </authorList>
    </citation>
    <scope>NUCLEOTIDE SEQUENCE</scope>
    <source>
        <strain evidence="14">IL3000</strain>
    </source>
</reference>
<protein>
    <recommendedName>
        <fullName evidence="4">ribonuclease P</fullName>
        <ecNumber evidence="4">3.1.26.5</ecNumber>
    </recommendedName>
</protein>
<evidence type="ECO:0000256" key="4">
    <source>
        <dbReference type="ARBA" id="ARBA00012179"/>
    </source>
</evidence>
<dbReference type="GO" id="GO:0004526">
    <property type="term" value="F:ribonuclease P activity"/>
    <property type="evidence" value="ECO:0007669"/>
    <property type="project" value="UniProtKB-EC"/>
</dbReference>
<evidence type="ECO:0000259" key="13">
    <source>
        <dbReference type="Pfam" id="PF17177"/>
    </source>
</evidence>
<feature type="domain" description="PROP1-like PPR" evidence="13">
    <location>
        <begin position="49"/>
        <end position="242"/>
    </location>
</feature>